<keyword evidence="3" id="KW-1185">Reference proteome</keyword>
<comment type="caution">
    <text evidence="2">The sequence shown here is derived from an EMBL/GenBank/DDBJ whole genome shotgun (WGS) entry which is preliminary data.</text>
</comment>
<dbReference type="STRING" id="1494590.ATN84_09910"/>
<evidence type="ECO:0008006" key="4">
    <source>
        <dbReference type="Google" id="ProtNLM"/>
    </source>
</evidence>
<evidence type="ECO:0000256" key="1">
    <source>
        <dbReference type="SAM" id="MobiDB-lite"/>
    </source>
</evidence>
<feature type="region of interest" description="Disordered" evidence="1">
    <location>
        <begin position="37"/>
        <end position="64"/>
    </location>
</feature>
<organism evidence="2 3">
    <name type="scientific">Paramesorhizobium deserti</name>
    <dbReference type="NCBI Taxonomy" id="1494590"/>
    <lineage>
        <taxon>Bacteria</taxon>
        <taxon>Pseudomonadati</taxon>
        <taxon>Pseudomonadota</taxon>
        <taxon>Alphaproteobacteria</taxon>
        <taxon>Hyphomicrobiales</taxon>
        <taxon>Phyllobacteriaceae</taxon>
        <taxon>Paramesorhizobium</taxon>
    </lineage>
</organism>
<reference evidence="2 3" key="1">
    <citation type="submission" date="2015-11" db="EMBL/GenBank/DDBJ databases">
        <title>Draft genome sequence of Paramesorhizobium deserti A-3-E, a strain highly resistant to diverse beta-lactam antibiotics.</title>
        <authorList>
            <person name="Lv R."/>
            <person name="Yang X."/>
            <person name="Fang N."/>
            <person name="Guo J."/>
            <person name="Luo X."/>
            <person name="Peng F."/>
            <person name="Yang R."/>
            <person name="Cui Y."/>
            <person name="Fang C."/>
            <person name="Song Y."/>
        </authorList>
    </citation>
    <scope>NUCLEOTIDE SEQUENCE [LARGE SCALE GENOMIC DNA]</scope>
    <source>
        <strain evidence="2 3">A-3-E</strain>
    </source>
</reference>
<dbReference type="Proteomes" id="UP000070107">
    <property type="component" value="Unassembled WGS sequence"/>
</dbReference>
<dbReference type="AlphaFoldDB" id="A0A135HXE3"/>
<protein>
    <recommendedName>
        <fullName evidence="4">Lytic murein transglycosylase</fullName>
    </recommendedName>
</protein>
<gene>
    <name evidence="2" type="ORF">ATN84_09910</name>
</gene>
<dbReference type="EMBL" id="LNTU01000012">
    <property type="protein sequence ID" value="KXF77833.1"/>
    <property type="molecule type" value="Genomic_DNA"/>
</dbReference>
<sequence length="64" mass="7050">MNRKGWQDSAPLWAAAHLPRKGGEDYAFMEVRRQPQTLPNKRLGQCKPISPLAGEMSGRTEGGA</sequence>
<proteinExistence type="predicted"/>
<name>A0A135HXE3_9HYPH</name>
<evidence type="ECO:0000313" key="3">
    <source>
        <dbReference type="Proteomes" id="UP000070107"/>
    </source>
</evidence>
<evidence type="ECO:0000313" key="2">
    <source>
        <dbReference type="EMBL" id="KXF77833.1"/>
    </source>
</evidence>
<accession>A0A135HXE3</accession>